<dbReference type="EMBL" id="JBJXBP010000002">
    <property type="protein sequence ID" value="KAL3845493.1"/>
    <property type="molecule type" value="Genomic_DNA"/>
</dbReference>
<keyword evidence="2" id="KW-1185">Reference proteome</keyword>
<name>A0ABD3UBH0_9LAMI</name>
<dbReference type="AlphaFoldDB" id="A0ABD3UBH0"/>
<organism evidence="1 2">
    <name type="scientific">Penstemon smallii</name>
    <dbReference type="NCBI Taxonomy" id="265156"/>
    <lineage>
        <taxon>Eukaryota</taxon>
        <taxon>Viridiplantae</taxon>
        <taxon>Streptophyta</taxon>
        <taxon>Embryophyta</taxon>
        <taxon>Tracheophyta</taxon>
        <taxon>Spermatophyta</taxon>
        <taxon>Magnoliopsida</taxon>
        <taxon>eudicotyledons</taxon>
        <taxon>Gunneridae</taxon>
        <taxon>Pentapetalae</taxon>
        <taxon>asterids</taxon>
        <taxon>lamiids</taxon>
        <taxon>Lamiales</taxon>
        <taxon>Plantaginaceae</taxon>
        <taxon>Cheloneae</taxon>
        <taxon>Penstemon</taxon>
    </lineage>
</organism>
<evidence type="ECO:0000313" key="2">
    <source>
        <dbReference type="Proteomes" id="UP001634393"/>
    </source>
</evidence>
<comment type="caution">
    <text evidence="1">The sequence shown here is derived from an EMBL/GenBank/DDBJ whole genome shotgun (WGS) entry which is preliminary data.</text>
</comment>
<accession>A0ABD3UBH0</accession>
<proteinExistence type="predicted"/>
<reference evidence="1 2" key="1">
    <citation type="submission" date="2024-12" db="EMBL/GenBank/DDBJ databases">
        <title>The unique morphological basis and parallel evolutionary history of personate flowers in Penstemon.</title>
        <authorList>
            <person name="Depatie T.H."/>
            <person name="Wessinger C.A."/>
        </authorList>
    </citation>
    <scope>NUCLEOTIDE SEQUENCE [LARGE SCALE GENOMIC DNA]</scope>
    <source>
        <strain evidence="1">WTNN_2</strain>
        <tissue evidence="1">Leaf</tissue>
    </source>
</reference>
<sequence>MFEYCEGLKFQATIYQRGGCESLFILTGNSMVQGIKYVEDFGSCQLFKGST</sequence>
<gene>
    <name evidence="1" type="ORF">ACJIZ3_002896</name>
</gene>
<evidence type="ECO:0000313" key="1">
    <source>
        <dbReference type="EMBL" id="KAL3845493.1"/>
    </source>
</evidence>
<protein>
    <submittedName>
        <fullName evidence="1">Uncharacterized protein</fullName>
    </submittedName>
</protein>
<dbReference type="Proteomes" id="UP001634393">
    <property type="component" value="Unassembled WGS sequence"/>
</dbReference>